<comment type="caution">
    <text evidence="1">The sequence shown here is derived from an EMBL/GenBank/DDBJ whole genome shotgun (WGS) entry which is preliminary data.</text>
</comment>
<sequence length="34" mass="4134">MSVDRETEADIKEEDMELLRECERRGLIKIRIKK</sequence>
<organism evidence="1">
    <name type="scientific">gut metagenome</name>
    <dbReference type="NCBI Taxonomy" id="749906"/>
    <lineage>
        <taxon>unclassified sequences</taxon>
        <taxon>metagenomes</taxon>
        <taxon>organismal metagenomes</taxon>
    </lineage>
</organism>
<reference evidence="1" key="1">
    <citation type="journal article" date="2012" name="PLoS ONE">
        <title>Gene sets for utilization of primary and secondary nutrition supplies in the distal gut of endangered iberian lynx.</title>
        <authorList>
            <person name="Alcaide M."/>
            <person name="Messina E."/>
            <person name="Richter M."/>
            <person name="Bargiela R."/>
            <person name="Peplies J."/>
            <person name="Huws S.A."/>
            <person name="Newbold C.J."/>
            <person name="Golyshin P.N."/>
            <person name="Simon M.A."/>
            <person name="Lopez G."/>
            <person name="Yakimov M.M."/>
            <person name="Ferrer M."/>
        </authorList>
    </citation>
    <scope>NUCLEOTIDE SEQUENCE</scope>
</reference>
<gene>
    <name evidence="1" type="ORF">EVA_22266</name>
</gene>
<accession>J9F439</accession>
<name>J9F439_9ZZZZ</name>
<dbReference type="AlphaFoldDB" id="J9F439"/>
<proteinExistence type="predicted"/>
<dbReference type="EMBL" id="AMCI01009345">
    <property type="protein sequence ID" value="EJW89666.1"/>
    <property type="molecule type" value="Genomic_DNA"/>
</dbReference>
<evidence type="ECO:0000313" key="1">
    <source>
        <dbReference type="EMBL" id="EJW89666.1"/>
    </source>
</evidence>
<protein>
    <submittedName>
        <fullName evidence="1">Uncharacterized protein</fullName>
    </submittedName>
</protein>